<accession>A0ABW4YU03</accession>
<dbReference type="InterPro" id="IPR039425">
    <property type="entry name" value="RNA_pol_sigma-70-like"/>
</dbReference>
<dbReference type="PANTHER" id="PTHR43133">
    <property type="entry name" value="RNA POLYMERASE ECF-TYPE SIGMA FACTO"/>
    <property type="match status" value="1"/>
</dbReference>
<evidence type="ECO:0000313" key="7">
    <source>
        <dbReference type="Proteomes" id="UP001597299"/>
    </source>
</evidence>
<dbReference type="InterPro" id="IPR013324">
    <property type="entry name" value="RNA_pol_sigma_r3/r4-like"/>
</dbReference>
<evidence type="ECO:0000313" key="6">
    <source>
        <dbReference type="EMBL" id="MFD2139633.1"/>
    </source>
</evidence>
<reference evidence="7" key="1">
    <citation type="journal article" date="2019" name="Int. J. Syst. Evol. Microbiol.">
        <title>The Global Catalogue of Microorganisms (GCM) 10K type strain sequencing project: providing services to taxonomists for standard genome sequencing and annotation.</title>
        <authorList>
            <consortium name="The Broad Institute Genomics Platform"/>
            <consortium name="The Broad Institute Genome Sequencing Center for Infectious Disease"/>
            <person name="Wu L."/>
            <person name="Ma J."/>
        </authorList>
    </citation>
    <scope>NUCLEOTIDE SEQUENCE [LARGE SCALE GENOMIC DNA]</scope>
    <source>
        <strain evidence="7">CCM 7435</strain>
    </source>
</reference>
<proteinExistence type="inferred from homology"/>
<keyword evidence="3" id="KW-0731">Sigma factor</keyword>
<dbReference type="InterPro" id="IPR013249">
    <property type="entry name" value="RNA_pol_sigma70_r4_t2"/>
</dbReference>
<organism evidence="6 7">
    <name type="scientific">Ancylobacter oerskovii</name>
    <dbReference type="NCBI Taxonomy" id="459519"/>
    <lineage>
        <taxon>Bacteria</taxon>
        <taxon>Pseudomonadati</taxon>
        <taxon>Pseudomonadota</taxon>
        <taxon>Alphaproteobacteria</taxon>
        <taxon>Hyphomicrobiales</taxon>
        <taxon>Xanthobacteraceae</taxon>
        <taxon>Ancylobacter</taxon>
    </lineage>
</organism>
<dbReference type="RefSeq" id="WP_213352018.1">
    <property type="nucleotide sequence ID" value="NZ_JAHBGB010000019.1"/>
</dbReference>
<dbReference type="Gene3D" id="1.10.10.10">
    <property type="entry name" value="Winged helix-like DNA-binding domain superfamily/Winged helix DNA-binding domain"/>
    <property type="match status" value="1"/>
</dbReference>
<evidence type="ECO:0000259" key="5">
    <source>
        <dbReference type="Pfam" id="PF08281"/>
    </source>
</evidence>
<sequence length="161" mass="17765">MSTGLDDLEELYVSEHLRLQRVAAGKVGPAHAADVVQDVFIALWERGTRAVSRNYLTGATRYAAIGRYRAECRRVALLGRLVEEQYAAPVAGPDRLVAARRDLARLNEAIGALPERTRQAFLLNRVHDCTYDEIAAVLGVSYSTVEREIARALLACRASID</sequence>
<dbReference type="Proteomes" id="UP001597299">
    <property type="component" value="Unassembled WGS sequence"/>
</dbReference>
<comment type="similarity">
    <text evidence="1">Belongs to the sigma-70 factor family. ECF subfamily.</text>
</comment>
<dbReference type="NCBIfam" id="TIGR02937">
    <property type="entry name" value="sigma70-ECF"/>
    <property type="match status" value="1"/>
</dbReference>
<dbReference type="PANTHER" id="PTHR43133:SF63">
    <property type="entry name" value="RNA POLYMERASE SIGMA FACTOR FECI-RELATED"/>
    <property type="match status" value="1"/>
</dbReference>
<dbReference type="Pfam" id="PF08281">
    <property type="entry name" value="Sigma70_r4_2"/>
    <property type="match status" value="1"/>
</dbReference>
<dbReference type="EMBL" id="JBHUHD010000001">
    <property type="protein sequence ID" value="MFD2139633.1"/>
    <property type="molecule type" value="Genomic_DNA"/>
</dbReference>
<keyword evidence="2" id="KW-0805">Transcription regulation</keyword>
<evidence type="ECO:0000256" key="3">
    <source>
        <dbReference type="ARBA" id="ARBA00023082"/>
    </source>
</evidence>
<evidence type="ECO:0000256" key="2">
    <source>
        <dbReference type="ARBA" id="ARBA00023015"/>
    </source>
</evidence>
<feature type="domain" description="RNA polymerase sigma factor 70 region 4 type 2" evidence="5">
    <location>
        <begin position="105"/>
        <end position="156"/>
    </location>
</feature>
<evidence type="ECO:0000256" key="4">
    <source>
        <dbReference type="ARBA" id="ARBA00023163"/>
    </source>
</evidence>
<keyword evidence="7" id="KW-1185">Reference proteome</keyword>
<name>A0ABW4YU03_9HYPH</name>
<dbReference type="InterPro" id="IPR036388">
    <property type="entry name" value="WH-like_DNA-bd_sf"/>
</dbReference>
<dbReference type="CDD" id="cd06171">
    <property type="entry name" value="Sigma70_r4"/>
    <property type="match status" value="1"/>
</dbReference>
<dbReference type="InterPro" id="IPR013325">
    <property type="entry name" value="RNA_pol_sigma_r2"/>
</dbReference>
<gene>
    <name evidence="6" type="ORF">ACFSNC_04405</name>
</gene>
<dbReference type="SUPFAM" id="SSF88946">
    <property type="entry name" value="Sigma2 domain of RNA polymerase sigma factors"/>
    <property type="match status" value="1"/>
</dbReference>
<dbReference type="InterPro" id="IPR014284">
    <property type="entry name" value="RNA_pol_sigma-70_dom"/>
</dbReference>
<keyword evidence="4" id="KW-0804">Transcription</keyword>
<evidence type="ECO:0000256" key="1">
    <source>
        <dbReference type="ARBA" id="ARBA00010641"/>
    </source>
</evidence>
<dbReference type="SUPFAM" id="SSF88659">
    <property type="entry name" value="Sigma3 and sigma4 domains of RNA polymerase sigma factors"/>
    <property type="match status" value="1"/>
</dbReference>
<protein>
    <submittedName>
        <fullName evidence="6">RNA polymerase sigma factor</fullName>
    </submittedName>
</protein>
<dbReference type="Gene3D" id="1.10.1740.10">
    <property type="match status" value="1"/>
</dbReference>
<comment type="caution">
    <text evidence="6">The sequence shown here is derived from an EMBL/GenBank/DDBJ whole genome shotgun (WGS) entry which is preliminary data.</text>
</comment>